<evidence type="ECO:0000313" key="2">
    <source>
        <dbReference type="EMBL" id="QDU90378.1"/>
    </source>
</evidence>
<dbReference type="OrthoDB" id="280517at2"/>
<accession>A0A518DFY7</accession>
<evidence type="ECO:0000313" key="3">
    <source>
        <dbReference type="Proteomes" id="UP000317429"/>
    </source>
</evidence>
<keyword evidence="1" id="KW-1133">Transmembrane helix</keyword>
<sequence>MANTTQEPGKQRATRAIARLWSLVGMVGVALLAAGWCALSVRGATARLDAQWMQVEVAYAYLTTEATMQLENRQASARGKALAEAWREVEARVSDGADEVRFLSWMSGQSHEWGLTLSDYRPGGAVQYGDYQGCSLQLTGRGGHAALCRMLAGLREWRHMNRVAALSLSPADPERTEFDFAIRVELLARVPQPTATAALGQ</sequence>
<evidence type="ECO:0008006" key="4">
    <source>
        <dbReference type="Google" id="ProtNLM"/>
    </source>
</evidence>
<dbReference type="EMBL" id="CP036291">
    <property type="protein sequence ID" value="QDU90378.1"/>
    <property type="molecule type" value="Genomic_DNA"/>
</dbReference>
<evidence type="ECO:0000256" key="1">
    <source>
        <dbReference type="SAM" id="Phobius"/>
    </source>
</evidence>
<organism evidence="2 3">
    <name type="scientific">Pirellulimonas nuda</name>
    <dbReference type="NCBI Taxonomy" id="2528009"/>
    <lineage>
        <taxon>Bacteria</taxon>
        <taxon>Pseudomonadati</taxon>
        <taxon>Planctomycetota</taxon>
        <taxon>Planctomycetia</taxon>
        <taxon>Pirellulales</taxon>
        <taxon>Lacipirellulaceae</taxon>
        <taxon>Pirellulimonas</taxon>
    </lineage>
</organism>
<proteinExistence type="predicted"/>
<dbReference type="AlphaFoldDB" id="A0A518DFY7"/>
<name>A0A518DFY7_9BACT</name>
<feature type="transmembrane region" description="Helical" evidence="1">
    <location>
        <begin position="20"/>
        <end position="41"/>
    </location>
</feature>
<keyword evidence="3" id="KW-1185">Reference proteome</keyword>
<protein>
    <recommendedName>
        <fullName evidence="4">Fimbrial assembly protein (PilN)</fullName>
    </recommendedName>
</protein>
<reference evidence="2 3" key="1">
    <citation type="submission" date="2019-02" db="EMBL/GenBank/DDBJ databases">
        <title>Deep-cultivation of Planctomycetes and their phenomic and genomic characterization uncovers novel biology.</title>
        <authorList>
            <person name="Wiegand S."/>
            <person name="Jogler M."/>
            <person name="Boedeker C."/>
            <person name="Pinto D."/>
            <person name="Vollmers J."/>
            <person name="Rivas-Marin E."/>
            <person name="Kohn T."/>
            <person name="Peeters S.H."/>
            <person name="Heuer A."/>
            <person name="Rast P."/>
            <person name="Oberbeckmann S."/>
            <person name="Bunk B."/>
            <person name="Jeske O."/>
            <person name="Meyerdierks A."/>
            <person name="Storesund J.E."/>
            <person name="Kallscheuer N."/>
            <person name="Luecker S."/>
            <person name="Lage O.M."/>
            <person name="Pohl T."/>
            <person name="Merkel B.J."/>
            <person name="Hornburger P."/>
            <person name="Mueller R.-W."/>
            <person name="Bruemmer F."/>
            <person name="Labrenz M."/>
            <person name="Spormann A.M."/>
            <person name="Op den Camp H."/>
            <person name="Overmann J."/>
            <person name="Amann R."/>
            <person name="Jetten M.S.M."/>
            <person name="Mascher T."/>
            <person name="Medema M.H."/>
            <person name="Devos D.P."/>
            <person name="Kaster A.-K."/>
            <person name="Ovreas L."/>
            <person name="Rohde M."/>
            <person name="Galperin M.Y."/>
            <person name="Jogler C."/>
        </authorList>
    </citation>
    <scope>NUCLEOTIDE SEQUENCE [LARGE SCALE GENOMIC DNA]</scope>
    <source>
        <strain evidence="2 3">Pla175</strain>
    </source>
</reference>
<dbReference type="RefSeq" id="WP_145288745.1">
    <property type="nucleotide sequence ID" value="NZ_CP036291.1"/>
</dbReference>
<dbReference type="Proteomes" id="UP000317429">
    <property type="component" value="Chromosome"/>
</dbReference>
<keyword evidence="1" id="KW-0472">Membrane</keyword>
<dbReference type="KEGG" id="pnd:Pla175_37820"/>
<keyword evidence="1" id="KW-0812">Transmembrane</keyword>
<gene>
    <name evidence="2" type="ORF">Pla175_37820</name>
</gene>